<dbReference type="eggNOG" id="COG0726">
    <property type="taxonomic scope" value="Bacteria"/>
</dbReference>
<dbReference type="EMBL" id="CP003093">
    <property type="protein sequence ID" value="AER54689.1"/>
    <property type="molecule type" value="Genomic_DNA"/>
</dbReference>
<dbReference type="GO" id="GO:0005975">
    <property type="term" value="P:carbohydrate metabolic process"/>
    <property type="evidence" value="ECO:0007669"/>
    <property type="project" value="InterPro"/>
</dbReference>
<dbReference type="AlphaFoldDB" id="G7URL4"/>
<dbReference type="InterPro" id="IPR050248">
    <property type="entry name" value="Polysacc_deacetylase_ArnD"/>
</dbReference>
<keyword evidence="3" id="KW-1185">Reference proteome</keyword>
<feature type="domain" description="NodB homology" evidence="1">
    <location>
        <begin position="70"/>
        <end position="250"/>
    </location>
</feature>
<dbReference type="KEGG" id="psd:DSC_00180"/>
<dbReference type="CDD" id="cd10917">
    <property type="entry name" value="CE4_NodB_like_6s_7s"/>
    <property type="match status" value="1"/>
</dbReference>
<reference evidence="2 3" key="1">
    <citation type="journal article" date="2012" name="J. Bacteriol.">
        <title>Complete Genome Sequence of the BTEX-Degrading Bacterium Pseudoxanthomonas spadix BD-a59.</title>
        <authorList>
            <person name="Lee S.H."/>
            <person name="Jin H.M."/>
            <person name="Lee H.J."/>
            <person name="Kim J.M."/>
            <person name="Jeon C.O."/>
        </authorList>
    </citation>
    <scope>NUCLEOTIDE SEQUENCE [LARGE SCALE GENOMIC DNA]</scope>
    <source>
        <strain evidence="2 3">BD-a59</strain>
    </source>
</reference>
<dbReference type="PROSITE" id="PS51677">
    <property type="entry name" value="NODB"/>
    <property type="match status" value="1"/>
</dbReference>
<dbReference type="InterPro" id="IPR011330">
    <property type="entry name" value="Glyco_hydro/deAcase_b/a-brl"/>
</dbReference>
<dbReference type="Pfam" id="PF01522">
    <property type="entry name" value="Polysacc_deac_1"/>
    <property type="match status" value="1"/>
</dbReference>
<organism evidence="2 3">
    <name type="scientific">Pseudoxanthomonas spadix (strain BD-a59)</name>
    <dbReference type="NCBI Taxonomy" id="1045855"/>
    <lineage>
        <taxon>Bacteria</taxon>
        <taxon>Pseudomonadati</taxon>
        <taxon>Pseudomonadota</taxon>
        <taxon>Gammaproteobacteria</taxon>
        <taxon>Lysobacterales</taxon>
        <taxon>Lysobacteraceae</taxon>
        <taxon>Pseudoxanthomonas</taxon>
    </lineage>
</organism>
<gene>
    <name evidence="2" type="ordered locus">DSC_00180</name>
</gene>
<sequence>MQHHVPRRPLLRLGLLALSQVGVLALWWLAGFKPGLAALAASHGAVLWSTFNPRSQLLCPALVRLPGDAPQVWLTIDDGPSEDTMPILELLDAHGARATFFLVGERARARPALVREIVRRGHGIGNHSDSHPQTAFWRLGPGALEAEIAASQRTLEELSGTAPRWFRSVVGHTNPFIAPVLARHGLTRVAWSARGFDGVRCTPDQVLARIEPGLKPGAIVLLHEGAAHGHNVQILRRLLEAMERRGLKSGFS</sequence>
<dbReference type="PANTHER" id="PTHR10587">
    <property type="entry name" value="GLYCOSYL TRANSFERASE-RELATED"/>
    <property type="match status" value="1"/>
</dbReference>
<dbReference type="HOGENOM" id="CLU_021264_0_3_6"/>
<name>G7URL4_PSEUP</name>
<evidence type="ECO:0000313" key="3">
    <source>
        <dbReference type="Proteomes" id="UP000005870"/>
    </source>
</evidence>
<proteinExistence type="predicted"/>
<dbReference type="STRING" id="1045855.DSC_00180"/>
<dbReference type="Gene3D" id="3.20.20.370">
    <property type="entry name" value="Glycoside hydrolase/deacetylase"/>
    <property type="match status" value="1"/>
</dbReference>
<evidence type="ECO:0000259" key="1">
    <source>
        <dbReference type="PROSITE" id="PS51677"/>
    </source>
</evidence>
<protein>
    <submittedName>
        <fullName evidence="2">Membrane-anchored carbohydrate deacetylase</fullName>
    </submittedName>
</protein>
<dbReference type="PANTHER" id="PTHR10587:SF137">
    <property type="entry name" value="4-DEOXY-4-FORMAMIDO-L-ARABINOSE-PHOSPHOUNDECAPRENOL DEFORMYLASE ARND-RELATED"/>
    <property type="match status" value="1"/>
</dbReference>
<evidence type="ECO:0000313" key="2">
    <source>
        <dbReference type="EMBL" id="AER54689.1"/>
    </source>
</evidence>
<accession>G7URL4</accession>
<dbReference type="SUPFAM" id="SSF88713">
    <property type="entry name" value="Glycoside hydrolase/deacetylase"/>
    <property type="match status" value="1"/>
</dbReference>
<dbReference type="GO" id="GO:0016810">
    <property type="term" value="F:hydrolase activity, acting on carbon-nitrogen (but not peptide) bonds"/>
    <property type="evidence" value="ECO:0007669"/>
    <property type="project" value="InterPro"/>
</dbReference>
<dbReference type="InterPro" id="IPR002509">
    <property type="entry name" value="NODB_dom"/>
</dbReference>
<dbReference type="Proteomes" id="UP000005870">
    <property type="component" value="Chromosome"/>
</dbReference>